<dbReference type="EMBL" id="BOQM01000015">
    <property type="protein sequence ID" value="GIM85625.1"/>
    <property type="molecule type" value="Genomic_DNA"/>
</dbReference>
<comment type="similarity">
    <text evidence="1">Belongs to the glycosyltransferase 28 family.</text>
</comment>
<dbReference type="SUPFAM" id="SSF53756">
    <property type="entry name" value="UDP-Glycosyltransferase/glycogen phosphorylase"/>
    <property type="match status" value="2"/>
</dbReference>
<dbReference type="Proteomes" id="UP000677457">
    <property type="component" value="Unassembled WGS sequence"/>
</dbReference>
<dbReference type="PANTHER" id="PTHR48050:SF13">
    <property type="entry name" value="STEROL 3-BETA-GLUCOSYLTRANSFERASE UGT80A2"/>
    <property type="match status" value="1"/>
</dbReference>
<keyword evidence="2" id="KW-0328">Glycosyltransferase</keyword>
<dbReference type="InterPro" id="IPR048284">
    <property type="entry name" value="EryCIII-like_N"/>
</dbReference>
<reference evidence="7 8" key="1">
    <citation type="submission" date="2019-06" db="EMBL/GenBank/DDBJ databases">
        <title>Sequencing the genomes of 1000 actinobacteria strains.</title>
        <authorList>
            <person name="Klenk H.-P."/>
        </authorList>
    </citation>
    <scope>NUCLEOTIDE SEQUENCE [LARGE SCALE GENOMIC DNA]</scope>
    <source>
        <strain evidence="7 8">DSM 44819</strain>
    </source>
</reference>
<dbReference type="AlphaFoldDB" id="A0A542XQX4"/>
<proteinExistence type="inferred from homology"/>
<reference evidence="6 9" key="2">
    <citation type="submission" date="2021-03" db="EMBL/GenBank/DDBJ databases">
        <title>Whole genome shotgun sequence of Salinispora arenicola NBRC 105043.</title>
        <authorList>
            <person name="Komaki H."/>
            <person name="Tamura T."/>
        </authorList>
    </citation>
    <scope>NUCLEOTIDE SEQUENCE [LARGE SCALE GENOMIC DNA]</scope>
    <source>
        <strain evidence="6 9">NBRC 105043</strain>
    </source>
</reference>
<evidence type="ECO:0000313" key="8">
    <source>
        <dbReference type="Proteomes" id="UP000315983"/>
    </source>
</evidence>
<dbReference type="GO" id="GO:0016758">
    <property type="term" value="F:hexosyltransferase activity"/>
    <property type="evidence" value="ECO:0007669"/>
    <property type="project" value="UniProtKB-ARBA"/>
</dbReference>
<evidence type="ECO:0000259" key="5">
    <source>
        <dbReference type="Pfam" id="PF21036"/>
    </source>
</evidence>
<dbReference type="Gene3D" id="3.40.50.2000">
    <property type="entry name" value="Glycogen Phosphorylase B"/>
    <property type="match status" value="2"/>
</dbReference>
<evidence type="ECO:0000259" key="4">
    <source>
        <dbReference type="Pfam" id="PF06722"/>
    </source>
</evidence>
<keyword evidence="3 7" id="KW-0808">Transferase</keyword>
<comment type="caution">
    <text evidence="7">The sequence shown here is derived from an EMBL/GenBank/DDBJ whole genome shotgun (WGS) entry which is preliminary data.</text>
</comment>
<evidence type="ECO:0000313" key="7">
    <source>
        <dbReference type="EMBL" id="TQL38255.1"/>
    </source>
</evidence>
<dbReference type="CDD" id="cd03784">
    <property type="entry name" value="GT1_Gtf-like"/>
    <property type="match status" value="1"/>
</dbReference>
<keyword evidence="9" id="KW-1185">Reference proteome</keyword>
<protein>
    <submittedName>
        <fullName evidence="6">Glycosyl transferase</fullName>
    </submittedName>
    <submittedName>
        <fullName evidence="7">UDP:flavonoid glycosyltransferase YjiC (YdhE family)</fullName>
    </submittedName>
</protein>
<accession>A0A542XQX4</accession>
<dbReference type="Pfam" id="PF21036">
    <property type="entry name" value="EryCIII-like_N"/>
    <property type="match status" value="1"/>
</dbReference>
<evidence type="ECO:0000256" key="2">
    <source>
        <dbReference type="ARBA" id="ARBA00022676"/>
    </source>
</evidence>
<dbReference type="PANTHER" id="PTHR48050">
    <property type="entry name" value="STEROL 3-BETA-GLUCOSYLTRANSFERASE"/>
    <property type="match status" value="1"/>
</dbReference>
<dbReference type="EMBL" id="VFOL01000001">
    <property type="protein sequence ID" value="TQL38255.1"/>
    <property type="molecule type" value="Genomic_DNA"/>
</dbReference>
<name>A0A542XQX4_SALAC</name>
<dbReference type="RefSeq" id="WP_016812706.1">
    <property type="nucleotide sequence ID" value="NZ_BOQM01000015.1"/>
</dbReference>
<feature type="domain" description="Erythromycin biosynthesis protein CIII-like C-terminal" evidence="4">
    <location>
        <begin position="275"/>
        <end position="347"/>
    </location>
</feature>
<dbReference type="InterPro" id="IPR050426">
    <property type="entry name" value="Glycosyltransferase_28"/>
</dbReference>
<dbReference type="Pfam" id="PF06722">
    <property type="entry name" value="EryCIII-like_C"/>
    <property type="match status" value="1"/>
</dbReference>
<gene>
    <name evidence="7" type="ORF">FB564_3449</name>
    <name evidence="6" type="ORF">Sar04_23610</name>
</gene>
<dbReference type="GO" id="GO:0008194">
    <property type="term" value="F:UDP-glycosyltransferase activity"/>
    <property type="evidence" value="ECO:0007669"/>
    <property type="project" value="InterPro"/>
</dbReference>
<dbReference type="InterPro" id="IPR002213">
    <property type="entry name" value="UDP_glucos_trans"/>
</dbReference>
<evidence type="ECO:0000313" key="6">
    <source>
        <dbReference type="EMBL" id="GIM85625.1"/>
    </source>
</evidence>
<sequence>MRILFTVFPSYVHLYPLAPVAWALQSVGHEVRVASSGNFARAISSVGLTPLSLGDPDAVEARLRPGAKQPPNPQEVLAYADLMGLDSAERENWIVFYQWLLNPVSDYVRVDQPEAAHLVRFAQRWQPDLVLWDPIFPAGAVAARACGAAHGRFLGAALDYFMYSTERLEAARDKVRSAGLSDNPLADLIRPLADHHDVDVDDELLRGQWTVDPMPEGVSLSTGGHKVPVRWVPYVGGEPCQEWVLDGPTSRPRVVLSLGESARRYVAGDWGRTPKLLDALAGMDVDVIATLNERQLQGISTVPDNVRVIEWVPLTQLMPTSSLLIHHGGTGTTMSALANRVPQLVCDTDESFLMGPADVVPRLGDAGVYRAGREFGVTDDDADGDAEQEGWVIPGRHLMAPPWSGVMTQYGAGERLNHQVMSGTEIRDRITHVLSEPSFAAGARELYEEWMARPSPSDIVSTLESLTAEHRR</sequence>
<dbReference type="Proteomes" id="UP000315983">
    <property type="component" value="Unassembled WGS sequence"/>
</dbReference>
<dbReference type="GeneID" id="93772642"/>
<evidence type="ECO:0000313" key="9">
    <source>
        <dbReference type="Proteomes" id="UP000677457"/>
    </source>
</evidence>
<evidence type="ECO:0000256" key="1">
    <source>
        <dbReference type="ARBA" id="ARBA00006962"/>
    </source>
</evidence>
<dbReference type="GO" id="GO:0017000">
    <property type="term" value="P:antibiotic biosynthetic process"/>
    <property type="evidence" value="ECO:0007669"/>
    <property type="project" value="UniProtKB-ARBA"/>
</dbReference>
<dbReference type="InterPro" id="IPR010610">
    <property type="entry name" value="EryCIII-like_C"/>
</dbReference>
<feature type="domain" description="Erythromycin biosynthesis protein CIII-like N-terminal" evidence="5">
    <location>
        <begin position="22"/>
        <end position="259"/>
    </location>
</feature>
<evidence type="ECO:0000256" key="3">
    <source>
        <dbReference type="ARBA" id="ARBA00022679"/>
    </source>
</evidence>
<organism evidence="7 8">
    <name type="scientific">Salinispora arenicola</name>
    <dbReference type="NCBI Taxonomy" id="168697"/>
    <lineage>
        <taxon>Bacteria</taxon>
        <taxon>Bacillati</taxon>
        <taxon>Actinomycetota</taxon>
        <taxon>Actinomycetes</taxon>
        <taxon>Micromonosporales</taxon>
        <taxon>Micromonosporaceae</taxon>
        <taxon>Salinispora</taxon>
    </lineage>
</organism>